<evidence type="ECO:0000256" key="3">
    <source>
        <dbReference type="ARBA" id="ARBA00023125"/>
    </source>
</evidence>
<dbReference type="EMBL" id="AATP01000001">
    <property type="protein sequence ID" value="EAU43095.1"/>
    <property type="molecule type" value="Genomic_DNA"/>
</dbReference>
<dbReference type="Pfam" id="PF00440">
    <property type="entry name" value="TetR_N"/>
    <property type="match status" value="1"/>
</dbReference>
<dbReference type="AlphaFoldDB" id="Q0G5G9"/>
<accession>Q0G5G9</accession>
<evidence type="ECO:0000256" key="4">
    <source>
        <dbReference type="ARBA" id="ARBA00023163"/>
    </source>
</evidence>
<comment type="caution">
    <text evidence="7">The sequence shown here is derived from an EMBL/GenBank/DDBJ whole genome shotgun (WGS) entry which is preliminary data.</text>
</comment>
<name>Q0G5G9_9HYPH</name>
<dbReference type="STRING" id="217511.GCA_001463845_00690"/>
<dbReference type="HOGENOM" id="CLU_069356_12_3_5"/>
<feature type="DNA-binding region" description="H-T-H motif" evidence="5">
    <location>
        <begin position="40"/>
        <end position="59"/>
    </location>
</feature>
<keyword evidence="8" id="KW-1185">Reference proteome</keyword>
<evidence type="ECO:0000313" key="8">
    <source>
        <dbReference type="Proteomes" id="UP000004310"/>
    </source>
</evidence>
<dbReference type="InterPro" id="IPR009057">
    <property type="entry name" value="Homeodomain-like_sf"/>
</dbReference>
<protein>
    <submittedName>
        <fullName evidence="7">Transcriptional regulator, TetR family protein</fullName>
    </submittedName>
</protein>
<dbReference type="PANTHER" id="PTHR30055">
    <property type="entry name" value="HTH-TYPE TRANSCRIPTIONAL REGULATOR RUTR"/>
    <property type="match status" value="1"/>
</dbReference>
<organism evidence="7 8">
    <name type="scientific">Fulvimarina pelagi HTCC2506</name>
    <dbReference type="NCBI Taxonomy" id="314231"/>
    <lineage>
        <taxon>Bacteria</taxon>
        <taxon>Pseudomonadati</taxon>
        <taxon>Pseudomonadota</taxon>
        <taxon>Alphaproteobacteria</taxon>
        <taxon>Hyphomicrobiales</taxon>
        <taxon>Aurantimonadaceae</taxon>
        <taxon>Fulvimarina</taxon>
    </lineage>
</organism>
<dbReference type="PRINTS" id="PR00455">
    <property type="entry name" value="HTHTETR"/>
</dbReference>
<dbReference type="GO" id="GO:0003700">
    <property type="term" value="F:DNA-binding transcription factor activity"/>
    <property type="evidence" value="ECO:0007669"/>
    <property type="project" value="TreeGrafter"/>
</dbReference>
<dbReference type="eggNOG" id="COG1309">
    <property type="taxonomic scope" value="Bacteria"/>
</dbReference>
<dbReference type="Proteomes" id="UP000004310">
    <property type="component" value="Unassembled WGS sequence"/>
</dbReference>
<evidence type="ECO:0000256" key="2">
    <source>
        <dbReference type="ARBA" id="ARBA00023015"/>
    </source>
</evidence>
<dbReference type="Pfam" id="PF08361">
    <property type="entry name" value="TetR_C_2"/>
    <property type="match status" value="1"/>
</dbReference>
<evidence type="ECO:0000256" key="1">
    <source>
        <dbReference type="ARBA" id="ARBA00022491"/>
    </source>
</evidence>
<evidence type="ECO:0000256" key="5">
    <source>
        <dbReference type="PROSITE-ProRule" id="PRU00335"/>
    </source>
</evidence>
<keyword evidence="2" id="KW-0805">Transcription regulation</keyword>
<feature type="domain" description="HTH tetR-type" evidence="6">
    <location>
        <begin position="17"/>
        <end position="77"/>
    </location>
</feature>
<dbReference type="Gene3D" id="1.10.357.10">
    <property type="entry name" value="Tetracycline Repressor, domain 2"/>
    <property type="match status" value="1"/>
</dbReference>
<dbReference type="GO" id="GO:0000976">
    <property type="term" value="F:transcription cis-regulatory region binding"/>
    <property type="evidence" value="ECO:0007669"/>
    <property type="project" value="TreeGrafter"/>
</dbReference>
<dbReference type="InterPro" id="IPR050109">
    <property type="entry name" value="HTH-type_TetR-like_transc_reg"/>
</dbReference>
<keyword evidence="4" id="KW-0804">Transcription</keyword>
<evidence type="ECO:0000313" key="7">
    <source>
        <dbReference type="EMBL" id="EAU43095.1"/>
    </source>
</evidence>
<evidence type="ECO:0000259" key="6">
    <source>
        <dbReference type="PROSITE" id="PS50977"/>
    </source>
</evidence>
<dbReference type="InterPro" id="IPR013572">
    <property type="entry name" value="Tscrpt_reg_MAATS_C"/>
</dbReference>
<keyword evidence="3 5" id="KW-0238">DNA-binding</keyword>
<dbReference type="SUPFAM" id="SSF46689">
    <property type="entry name" value="Homeodomain-like"/>
    <property type="match status" value="1"/>
</dbReference>
<proteinExistence type="predicted"/>
<keyword evidence="1" id="KW-0678">Repressor</keyword>
<dbReference type="PROSITE" id="PS50977">
    <property type="entry name" value="HTH_TETR_2"/>
    <property type="match status" value="1"/>
</dbReference>
<dbReference type="PANTHER" id="PTHR30055:SF240">
    <property type="entry name" value="HTH-TYPE TRANSCRIPTIONAL REGULATOR ACRR"/>
    <property type="match status" value="1"/>
</dbReference>
<reference evidence="7 8" key="1">
    <citation type="journal article" date="2010" name="J. Bacteriol.">
        <title>Genome sequence of Fulvimarina pelagi HTCC2506T, a Mn(II)-oxidizing alphaproteobacterium possessing an aerobic anoxygenic photosynthetic gene cluster and Xanthorhodopsin.</title>
        <authorList>
            <person name="Kang I."/>
            <person name="Oh H.M."/>
            <person name="Lim S.I."/>
            <person name="Ferriera S."/>
            <person name="Giovannoni S.J."/>
            <person name="Cho J.C."/>
        </authorList>
    </citation>
    <scope>NUCLEOTIDE SEQUENCE [LARGE SCALE GENOMIC DNA]</scope>
    <source>
        <strain evidence="7 8">HTCC2506</strain>
    </source>
</reference>
<gene>
    <name evidence="7" type="ORF">FP2506_09636</name>
</gene>
<dbReference type="InterPro" id="IPR001647">
    <property type="entry name" value="HTH_TetR"/>
</dbReference>
<sequence>MLVGKEAGMRRTKCEAAQTREAILDAAETLFFENGVAATSLSQIAAAAGMTRGAIYWHFENKVDLFKDMVDRARLPQEAFFHDSRHEPASVRELCEKTIEALAFLASDERTQRVMTILMFRCEYVGEMQPAMARRESADEHMRVEIARIFDHALSNRATGPKQCDARAIASGYFCAVSGLITEWLKSDHAFDLVNVGSQLIETLAADHLEGA</sequence>